<protein>
    <submittedName>
        <fullName evidence="2">C-terminal processing protease CtpA/Prc</fullName>
    </submittedName>
</protein>
<gene>
    <name evidence="2" type="ORF">HNQ88_003742</name>
</gene>
<dbReference type="Proteomes" id="UP001185092">
    <property type="component" value="Unassembled WGS sequence"/>
</dbReference>
<dbReference type="SMART" id="SM00245">
    <property type="entry name" value="TSPc"/>
    <property type="match status" value="1"/>
</dbReference>
<keyword evidence="2" id="KW-0378">Hydrolase</keyword>
<keyword evidence="2" id="KW-0645">Protease</keyword>
<dbReference type="RefSeq" id="WP_309940776.1">
    <property type="nucleotide sequence ID" value="NZ_AP025306.1"/>
</dbReference>
<evidence type="ECO:0000259" key="1">
    <source>
        <dbReference type="SMART" id="SM00245"/>
    </source>
</evidence>
<evidence type="ECO:0000313" key="2">
    <source>
        <dbReference type="EMBL" id="MDR6240666.1"/>
    </source>
</evidence>
<name>A0AAE3XMJ5_9BACT</name>
<reference evidence="2" key="1">
    <citation type="submission" date="2023-07" db="EMBL/GenBank/DDBJ databases">
        <title>Genomic Encyclopedia of Type Strains, Phase IV (KMG-IV): sequencing the most valuable type-strain genomes for metagenomic binning, comparative biology and taxonomic classification.</title>
        <authorList>
            <person name="Goeker M."/>
        </authorList>
    </citation>
    <scope>NUCLEOTIDE SEQUENCE</scope>
    <source>
        <strain evidence="2">DSM 26174</strain>
    </source>
</reference>
<dbReference type="AlphaFoldDB" id="A0AAE3XMJ5"/>
<dbReference type="InterPro" id="IPR005151">
    <property type="entry name" value="Tail-specific_protease"/>
</dbReference>
<comment type="caution">
    <text evidence="2">The sequence shown here is derived from an EMBL/GenBank/DDBJ whole genome shotgun (WGS) entry which is preliminary data.</text>
</comment>
<proteinExistence type="predicted"/>
<dbReference type="Pfam" id="PF03572">
    <property type="entry name" value="Peptidase_S41"/>
    <property type="match status" value="1"/>
</dbReference>
<dbReference type="GO" id="GO:0006508">
    <property type="term" value="P:proteolysis"/>
    <property type="evidence" value="ECO:0007669"/>
    <property type="project" value="UniProtKB-KW"/>
</dbReference>
<organism evidence="2 3">
    <name type="scientific">Aureibacter tunicatorum</name>
    <dbReference type="NCBI Taxonomy" id="866807"/>
    <lineage>
        <taxon>Bacteria</taxon>
        <taxon>Pseudomonadati</taxon>
        <taxon>Bacteroidota</taxon>
        <taxon>Cytophagia</taxon>
        <taxon>Cytophagales</taxon>
        <taxon>Persicobacteraceae</taxon>
        <taxon>Aureibacter</taxon>
    </lineage>
</organism>
<evidence type="ECO:0000313" key="3">
    <source>
        <dbReference type="Proteomes" id="UP001185092"/>
    </source>
</evidence>
<dbReference type="Gene3D" id="3.90.226.10">
    <property type="entry name" value="2-enoyl-CoA Hydratase, Chain A, domain 1"/>
    <property type="match status" value="2"/>
</dbReference>
<feature type="domain" description="Tail specific protease" evidence="1">
    <location>
        <begin position="201"/>
        <end position="382"/>
    </location>
</feature>
<dbReference type="InterPro" id="IPR029045">
    <property type="entry name" value="ClpP/crotonase-like_dom_sf"/>
</dbReference>
<dbReference type="SUPFAM" id="SSF52096">
    <property type="entry name" value="ClpP/crotonase"/>
    <property type="match status" value="1"/>
</dbReference>
<accession>A0AAE3XMJ5</accession>
<sequence length="401" mass="45870">MKKINILFIALSFLTLHKTFSQDICDCATDLEYLHQTISEISPAFKKNKKEYQAAYQIALQKINQPNNLFDCHLLMNEMIMSLKDNHMRVFQEKSDTSANYQVKLHRTNMNLETLTAELEKKSFENHEGIYYYKDKQLSIGVRKIENEKLELIILQSKKPLFEEGEILGYLIPHGFKSYKAIMASVSSKTLTSFQEKIEGGIFLGADIQKDPNQANHSKAIHPSKTYHREEIDHKTTYIKAASFLSFYPTLKEAEDFYDQLTGTIDKKNLIVDLRDNHGGGPRNSNLLLKILKDYAKSGNNIYVLTNFNTASNGEIFTERVRKLKNTTVLGHRTNGTVIFEVGNISHHKLPSSSLEATIPFKVHGKNKYLEMNGAVPDIKLDMNTNWIEQVRDIINSKSSI</sequence>
<dbReference type="EMBL" id="JAVDQD010000005">
    <property type="protein sequence ID" value="MDR6240666.1"/>
    <property type="molecule type" value="Genomic_DNA"/>
</dbReference>
<keyword evidence="3" id="KW-1185">Reference proteome</keyword>
<dbReference type="Gene3D" id="3.30.750.44">
    <property type="match status" value="1"/>
</dbReference>
<dbReference type="GO" id="GO:0008236">
    <property type="term" value="F:serine-type peptidase activity"/>
    <property type="evidence" value="ECO:0007669"/>
    <property type="project" value="InterPro"/>
</dbReference>